<evidence type="ECO:0000313" key="1">
    <source>
        <dbReference type="EMBL" id="KAF5896332.1"/>
    </source>
</evidence>
<dbReference type="Proteomes" id="UP000727407">
    <property type="component" value="Unassembled WGS sequence"/>
</dbReference>
<proteinExistence type="predicted"/>
<dbReference type="AlphaFoldDB" id="A0A8J4UJH1"/>
<sequence length="53" mass="5835">MRADLHIPRVLELKKKVFPFQRRGGGEGMKSVSVQLLVSLQTKKACGAEELGP</sequence>
<protein>
    <submittedName>
        <fullName evidence="1">FRIGIDA-like protein 4b</fullName>
    </submittedName>
</protein>
<comment type="caution">
    <text evidence="1">The sequence shown here is derived from an EMBL/GenBank/DDBJ whole genome shotgun (WGS) entry which is preliminary data.</text>
</comment>
<name>A0A8J4UJH1_CLAMG</name>
<evidence type="ECO:0000313" key="2">
    <source>
        <dbReference type="Proteomes" id="UP000727407"/>
    </source>
</evidence>
<organism evidence="1 2">
    <name type="scientific">Clarias magur</name>
    <name type="common">Asian catfish</name>
    <name type="synonym">Macropteronotus magur</name>
    <dbReference type="NCBI Taxonomy" id="1594786"/>
    <lineage>
        <taxon>Eukaryota</taxon>
        <taxon>Metazoa</taxon>
        <taxon>Chordata</taxon>
        <taxon>Craniata</taxon>
        <taxon>Vertebrata</taxon>
        <taxon>Euteleostomi</taxon>
        <taxon>Actinopterygii</taxon>
        <taxon>Neopterygii</taxon>
        <taxon>Teleostei</taxon>
        <taxon>Ostariophysi</taxon>
        <taxon>Siluriformes</taxon>
        <taxon>Clariidae</taxon>
        <taxon>Clarias</taxon>
    </lineage>
</organism>
<keyword evidence="2" id="KW-1185">Reference proteome</keyword>
<accession>A0A8J4UJH1</accession>
<reference evidence="1" key="1">
    <citation type="submission" date="2020-07" db="EMBL/GenBank/DDBJ databases">
        <title>Clarias magur genome sequencing, assembly and annotation.</title>
        <authorList>
            <person name="Kushwaha B."/>
            <person name="Kumar R."/>
            <person name="Das P."/>
            <person name="Joshi C.G."/>
            <person name="Kumar D."/>
            <person name="Nagpure N.S."/>
            <person name="Pandey M."/>
            <person name="Agarwal S."/>
            <person name="Srivastava S."/>
            <person name="Singh M."/>
            <person name="Sahoo L."/>
            <person name="Jayasankar P."/>
            <person name="Meher P.K."/>
            <person name="Koringa P.G."/>
            <person name="Iquebal M.A."/>
            <person name="Das S.P."/>
            <person name="Bit A."/>
            <person name="Patnaik S."/>
            <person name="Patel N."/>
            <person name="Shah T.M."/>
            <person name="Hinsu A."/>
            <person name="Jena J.K."/>
        </authorList>
    </citation>
    <scope>NUCLEOTIDE SEQUENCE</scope>
    <source>
        <strain evidence="1">CIFAMagur01</strain>
        <tissue evidence="1">Testis</tissue>
    </source>
</reference>
<dbReference type="EMBL" id="QNUK01000281">
    <property type="protein sequence ID" value="KAF5896332.1"/>
    <property type="molecule type" value="Genomic_DNA"/>
</dbReference>
<gene>
    <name evidence="1" type="primary">frl4b</name>
    <name evidence="1" type="ORF">DAT39_013973</name>
</gene>